<comment type="caution">
    <text evidence="2">The sequence shown here is derived from an EMBL/GenBank/DDBJ whole genome shotgun (WGS) entry which is preliminary data.</text>
</comment>
<accession>A0A081NXX8</accession>
<feature type="domain" description="Helicase XPB/Ssl2 N-terminal" evidence="1">
    <location>
        <begin position="372"/>
        <end position="486"/>
    </location>
</feature>
<dbReference type="RefSeq" id="WP_036688835.1">
    <property type="nucleotide sequence ID" value="NZ_JNVM01000023.1"/>
</dbReference>
<reference evidence="2 3" key="1">
    <citation type="submission" date="2014-06" db="EMBL/GenBank/DDBJ databases">
        <title>Draft genome sequence of Paenibacillus sp. MSt1.</title>
        <authorList>
            <person name="Aw Y.K."/>
            <person name="Ong K.S."/>
            <person name="Gan H.M."/>
            <person name="Lee S.M."/>
        </authorList>
    </citation>
    <scope>NUCLEOTIDE SEQUENCE [LARGE SCALE GENOMIC DNA]</scope>
    <source>
        <strain evidence="2 3">MSt1</strain>
    </source>
</reference>
<evidence type="ECO:0000259" key="1">
    <source>
        <dbReference type="Pfam" id="PF13625"/>
    </source>
</evidence>
<evidence type="ECO:0000313" key="3">
    <source>
        <dbReference type="Proteomes" id="UP000028123"/>
    </source>
</evidence>
<dbReference type="OrthoDB" id="2987331at2"/>
<protein>
    <recommendedName>
        <fullName evidence="1">Helicase XPB/Ssl2 N-terminal domain-containing protein</fullName>
    </recommendedName>
</protein>
<dbReference type="AlphaFoldDB" id="A0A081NXX8"/>
<proteinExistence type="predicted"/>
<dbReference type="InterPro" id="IPR032830">
    <property type="entry name" value="XPB/Ssl2_N"/>
</dbReference>
<dbReference type="Proteomes" id="UP000028123">
    <property type="component" value="Unassembled WGS sequence"/>
</dbReference>
<dbReference type="Pfam" id="PF13625">
    <property type="entry name" value="Helicase_C_3"/>
    <property type="match status" value="1"/>
</dbReference>
<name>A0A081NXX8_9BACL</name>
<evidence type="ECO:0000313" key="2">
    <source>
        <dbReference type="EMBL" id="KEQ23301.1"/>
    </source>
</evidence>
<gene>
    <name evidence="2" type="ORF">ET33_16855</name>
</gene>
<dbReference type="EMBL" id="JNVM01000023">
    <property type="protein sequence ID" value="KEQ23301.1"/>
    <property type="molecule type" value="Genomic_DNA"/>
</dbReference>
<organism evidence="2 3">
    <name type="scientific">Paenibacillus tyrfis</name>
    <dbReference type="NCBI Taxonomy" id="1501230"/>
    <lineage>
        <taxon>Bacteria</taxon>
        <taxon>Bacillati</taxon>
        <taxon>Bacillota</taxon>
        <taxon>Bacilli</taxon>
        <taxon>Bacillales</taxon>
        <taxon>Paenibacillaceae</taxon>
        <taxon>Paenibacillus</taxon>
    </lineage>
</organism>
<dbReference type="eggNOG" id="ENOG5032XCF">
    <property type="taxonomic scope" value="Bacteria"/>
</dbReference>
<keyword evidence="3" id="KW-1185">Reference proteome</keyword>
<sequence length="683" mass="76271">MNYAQLLTRMPRELKSRLEAETIFAPWLGQGVSLGQLWTDPVVMETVCNRLSRSERTVLEAIVRRIGCEPFDDTELERAAAGPLSGAEVKMGLAGLLRKGIVFSFLKTWGEHLYLMPEDGFACWQTVLIPELPSGLGEAPGSTGLSPTTVVPGEPNLARDLFHSLAFAAEQGLKLTKNGTLHKKQLQKLSERVRLQEEALEPLSLKYAYADTYSPKIALVLDMLLRLQLIVSEDEELKLSVETVDIFLDQPLAGQMRRLYGLWKTLALPAAAWLQHAVFLLERVDGGTWITAEQLLERLEAFGLLPGAIESEERAERHRYLLRLWLEPLAALGFLERSFDPICGPGAYRWTFPLGLRGEPGGEDEAEDGGFMVQPDFELLVPPDVAGKVRWELCCLADLMARDQVSVYKLSKESVKRALENGRTAAEICDFLERHALYGVPDHVRLSIGQWAKPYGKTVFTQALLLRCADDETARTVAKLPSTSPYVKEMLNGRDFLIAAADAKPLAAVLEKAGFMPGLPVIPAAQAGMDGETSSSRFPKLSADRTASAKKLLSVEPMDKGLIYSRNSVGFLRLQARLPEASDVYPSLQDIPSTWLRDYRNYHLSTRKEIVEKAIEMRSVLQIRKNGTDFRIVPRKVQETRGTWCMTGLGLFGGTQDETSEVRWLAEEWQEMRLILPGINDKY</sequence>